<name>A0ABD3F924_9STRA</name>
<gene>
    <name evidence="1" type="ORF">V7S43_013309</name>
</gene>
<keyword evidence="2" id="KW-1185">Reference proteome</keyword>
<sequence>MTYNESCKSLASSTPPRSPFTAWRKARTLLVSWRFITAFNKKQQQGWFELTEAERDSKIMWEELPDKFEEIEPEVFLAMNKAVTNDLVVLRESNDSNDQPKSSAEQAALSPEIIPLQFALDRLE</sequence>
<organism evidence="1 2">
    <name type="scientific">Phytophthora oleae</name>
    <dbReference type="NCBI Taxonomy" id="2107226"/>
    <lineage>
        <taxon>Eukaryota</taxon>
        <taxon>Sar</taxon>
        <taxon>Stramenopiles</taxon>
        <taxon>Oomycota</taxon>
        <taxon>Peronosporomycetes</taxon>
        <taxon>Peronosporales</taxon>
        <taxon>Peronosporaceae</taxon>
        <taxon>Phytophthora</taxon>
    </lineage>
</organism>
<comment type="caution">
    <text evidence="1">The sequence shown here is derived from an EMBL/GenBank/DDBJ whole genome shotgun (WGS) entry which is preliminary data.</text>
</comment>
<dbReference type="Proteomes" id="UP001632037">
    <property type="component" value="Unassembled WGS sequence"/>
</dbReference>
<proteinExistence type="predicted"/>
<evidence type="ECO:0000313" key="2">
    <source>
        <dbReference type="Proteomes" id="UP001632037"/>
    </source>
</evidence>
<reference evidence="1 2" key="1">
    <citation type="submission" date="2024-09" db="EMBL/GenBank/DDBJ databases">
        <title>Genome sequencing and assembly of Phytophthora oleae, isolate VK10A, causative agent of rot of olive drupes.</title>
        <authorList>
            <person name="Conti Taguali S."/>
            <person name="Riolo M."/>
            <person name="La Spada F."/>
            <person name="Cacciola S.O."/>
            <person name="Dionisio G."/>
        </authorList>
    </citation>
    <scope>NUCLEOTIDE SEQUENCE [LARGE SCALE GENOMIC DNA]</scope>
    <source>
        <strain evidence="1 2">VK10A</strain>
    </source>
</reference>
<accession>A0ABD3F924</accession>
<dbReference type="EMBL" id="JBIMZQ010000035">
    <property type="protein sequence ID" value="KAL3661549.1"/>
    <property type="molecule type" value="Genomic_DNA"/>
</dbReference>
<dbReference type="AlphaFoldDB" id="A0ABD3F924"/>
<evidence type="ECO:0000313" key="1">
    <source>
        <dbReference type="EMBL" id="KAL3661549.1"/>
    </source>
</evidence>
<protein>
    <submittedName>
        <fullName evidence="1">Uncharacterized protein</fullName>
    </submittedName>
</protein>